<proteinExistence type="predicted"/>
<name>A0ABV8QP67_9BACT</name>
<accession>A0ABV8QP67</accession>
<evidence type="ECO:0000313" key="3">
    <source>
        <dbReference type="Proteomes" id="UP001595907"/>
    </source>
</evidence>
<organism evidence="2 3">
    <name type="scientific">Ferruginibacter yonginensis</name>
    <dbReference type="NCBI Taxonomy" id="1310416"/>
    <lineage>
        <taxon>Bacteria</taxon>
        <taxon>Pseudomonadati</taxon>
        <taxon>Bacteroidota</taxon>
        <taxon>Chitinophagia</taxon>
        <taxon>Chitinophagales</taxon>
        <taxon>Chitinophagaceae</taxon>
        <taxon>Ferruginibacter</taxon>
    </lineage>
</organism>
<feature type="signal peptide" evidence="1">
    <location>
        <begin position="1"/>
        <end position="19"/>
    </location>
</feature>
<protein>
    <submittedName>
        <fullName evidence="2">Uncharacterized protein</fullName>
    </submittedName>
</protein>
<gene>
    <name evidence="2" type="ORF">ACFOWM_01020</name>
</gene>
<comment type="caution">
    <text evidence="2">The sequence shown here is derived from an EMBL/GenBank/DDBJ whole genome shotgun (WGS) entry which is preliminary data.</text>
</comment>
<evidence type="ECO:0000256" key="1">
    <source>
        <dbReference type="SAM" id="SignalP"/>
    </source>
</evidence>
<keyword evidence="1" id="KW-0732">Signal</keyword>
<keyword evidence="3" id="KW-1185">Reference proteome</keyword>
<reference evidence="3" key="1">
    <citation type="journal article" date="2019" name="Int. J. Syst. Evol. Microbiol.">
        <title>The Global Catalogue of Microorganisms (GCM) 10K type strain sequencing project: providing services to taxonomists for standard genome sequencing and annotation.</title>
        <authorList>
            <consortium name="The Broad Institute Genomics Platform"/>
            <consortium name="The Broad Institute Genome Sequencing Center for Infectious Disease"/>
            <person name="Wu L."/>
            <person name="Ma J."/>
        </authorList>
    </citation>
    <scope>NUCLEOTIDE SEQUENCE [LARGE SCALE GENOMIC DNA]</scope>
    <source>
        <strain evidence="3">CECT 8289</strain>
    </source>
</reference>
<sequence>MKKITLVCIVALSMLSAVAQTKKSSKKYKKPVNKEAVAKAKFEKQEALKKIARDSTLASLVASDSTRKSLDSIAEVQKEADRLAYIENGLKAIDSANAAKYKAIETDRDNMDKVSASQNAITNAVNLSEYQKKQVKYINESYTVKAKVIEASEAADKAKQLAALNEERRAKIKTIVGKSKERKLEKERKNFVEKNGVDEVNAWIQQAESVSSK</sequence>
<evidence type="ECO:0000313" key="2">
    <source>
        <dbReference type="EMBL" id="MFC4261445.1"/>
    </source>
</evidence>
<dbReference type="EMBL" id="JBHSCZ010000001">
    <property type="protein sequence ID" value="MFC4261445.1"/>
    <property type="molecule type" value="Genomic_DNA"/>
</dbReference>
<feature type="chain" id="PRO_5045613331" evidence="1">
    <location>
        <begin position="20"/>
        <end position="213"/>
    </location>
</feature>
<dbReference type="Proteomes" id="UP001595907">
    <property type="component" value="Unassembled WGS sequence"/>
</dbReference>
<dbReference type="RefSeq" id="WP_379705800.1">
    <property type="nucleotide sequence ID" value="NZ_JBHSCZ010000001.1"/>
</dbReference>